<proteinExistence type="predicted"/>
<evidence type="ECO:0000313" key="2">
    <source>
        <dbReference type="EMBL" id="REF39550.1"/>
    </source>
</evidence>
<feature type="transmembrane region" description="Helical" evidence="1">
    <location>
        <begin position="15"/>
        <end position="32"/>
    </location>
</feature>
<keyword evidence="1" id="KW-0472">Membrane</keyword>
<organism evidence="2 3">
    <name type="scientific">Bacillus mycoides</name>
    <dbReference type="NCBI Taxonomy" id="1405"/>
    <lineage>
        <taxon>Bacteria</taxon>
        <taxon>Bacillati</taxon>
        <taxon>Bacillota</taxon>
        <taxon>Bacilli</taxon>
        <taxon>Bacillales</taxon>
        <taxon>Bacillaceae</taxon>
        <taxon>Bacillus</taxon>
        <taxon>Bacillus cereus group</taxon>
    </lineage>
</organism>
<keyword evidence="1" id="KW-1133">Transmembrane helix</keyword>
<feature type="transmembrane region" description="Helical" evidence="1">
    <location>
        <begin position="97"/>
        <end position="117"/>
    </location>
</feature>
<feature type="transmembrane region" description="Helical" evidence="1">
    <location>
        <begin position="53"/>
        <end position="77"/>
    </location>
</feature>
<feature type="transmembrane region" description="Helical" evidence="1">
    <location>
        <begin position="137"/>
        <end position="156"/>
    </location>
</feature>
<evidence type="ECO:0000313" key="3">
    <source>
        <dbReference type="Proteomes" id="UP000256530"/>
    </source>
</evidence>
<accession>A0A3D9VH92</accession>
<reference evidence="2 3" key="1">
    <citation type="submission" date="2018-08" db="EMBL/GenBank/DDBJ databases">
        <title>Freshwater and sediment microbial communities from various areas in North America, analyzing microbe dynamics in response to fracking.</title>
        <authorList>
            <person name="Lamendella R."/>
        </authorList>
    </citation>
    <scope>NUCLEOTIDE SEQUENCE [LARGE SCALE GENOMIC DNA]</scope>
    <source>
        <strain evidence="2 3">DB-1</strain>
    </source>
</reference>
<protein>
    <submittedName>
        <fullName evidence="2">Uncharacterized protein</fullName>
    </submittedName>
</protein>
<sequence length="265" mass="31212">MEQINSIVSLFSGRVWPFLAALAPIIAVIITYTRKNNFDLIFETKQTRFLVKITKVLLLLLSTYLIFQIASLLFAYGLKDIKILLSKNFKNFISVSFAFAVLITLIYLALTGIKSLIPNNWIKPLKILSFFTNKTGFFLYFYFFLVALYVQALYYLSATKDLFALKLNLEQINNLFLQPFIIIFFLMAVLYFHNINKGGFKSYNYSMKIVEYKDIKHLSLIHLYTRIENEWVLVEEKDLKKQNVIYLFKRDSDKWYQYTKIESSS</sequence>
<feature type="transmembrane region" description="Helical" evidence="1">
    <location>
        <begin position="176"/>
        <end position="193"/>
    </location>
</feature>
<comment type="caution">
    <text evidence="2">The sequence shown here is derived from an EMBL/GenBank/DDBJ whole genome shotgun (WGS) entry which is preliminary data.</text>
</comment>
<gene>
    <name evidence="2" type="ORF">DET55_105163</name>
</gene>
<dbReference type="Proteomes" id="UP000256530">
    <property type="component" value="Unassembled WGS sequence"/>
</dbReference>
<evidence type="ECO:0000256" key="1">
    <source>
        <dbReference type="SAM" id="Phobius"/>
    </source>
</evidence>
<dbReference type="EMBL" id="QTTY01000005">
    <property type="protein sequence ID" value="REF39550.1"/>
    <property type="molecule type" value="Genomic_DNA"/>
</dbReference>
<dbReference type="RefSeq" id="WP_113936809.1">
    <property type="nucleotide sequence ID" value="NZ_QTTY01000005.1"/>
</dbReference>
<name>A0A3D9VH92_BACMY</name>
<keyword evidence="1" id="KW-0812">Transmembrane</keyword>
<dbReference type="AlphaFoldDB" id="A0A3D9VH92"/>